<evidence type="ECO:0000313" key="3">
    <source>
        <dbReference type="Proteomes" id="UP000317371"/>
    </source>
</evidence>
<dbReference type="EMBL" id="VIGC01000021">
    <property type="protein sequence ID" value="TQE94710.1"/>
    <property type="molecule type" value="Genomic_DNA"/>
</dbReference>
<accession>A0A540VD69</accession>
<feature type="domain" description="HD" evidence="1">
    <location>
        <begin position="81"/>
        <end position="202"/>
    </location>
</feature>
<name>A0A540VD69_9CHLR</name>
<gene>
    <name evidence="2" type="ORF">FKZ61_15735</name>
</gene>
<reference evidence="2 3" key="1">
    <citation type="submission" date="2019-06" db="EMBL/GenBank/DDBJ databases">
        <title>Genome sequence of Litorilinea aerophila BAA-2444.</title>
        <authorList>
            <person name="Maclea K.S."/>
            <person name="Maurais E.G."/>
            <person name="Iannazzi L.C."/>
        </authorList>
    </citation>
    <scope>NUCLEOTIDE SEQUENCE [LARGE SCALE GENOMIC DNA]</scope>
    <source>
        <strain evidence="2 3">ATCC BAA-2444</strain>
    </source>
</reference>
<dbReference type="Proteomes" id="UP000317371">
    <property type="component" value="Unassembled WGS sequence"/>
</dbReference>
<dbReference type="SUPFAM" id="SSF109604">
    <property type="entry name" value="HD-domain/PDEase-like"/>
    <property type="match status" value="1"/>
</dbReference>
<evidence type="ECO:0000313" key="2">
    <source>
        <dbReference type="EMBL" id="TQE94710.1"/>
    </source>
</evidence>
<organism evidence="2 3">
    <name type="scientific">Litorilinea aerophila</name>
    <dbReference type="NCBI Taxonomy" id="1204385"/>
    <lineage>
        <taxon>Bacteria</taxon>
        <taxon>Bacillati</taxon>
        <taxon>Chloroflexota</taxon>
        <taxon>Caldilineae</taxon>
        <taxon>Caldilineales</taxon>
        <taxon>Caldilineaceae</taxon>
        <taxon>Litorilinea</taxon>
    </lineage>
</organism>
<dbReference type="OrthoDB" id="157895at2"/>
<keyword evidence="3" id="KW-1185">Reference proteome</keyword>
<dbReference type="AlphaFoldDB" id="A0A540VD69"/>
<dbReference type="Pfam" id="PF01966">
    <property type="entry name" value="HD"/>
    <property type="match status" value="1"/>
</dbReference>
<sequence>MGDFVQVNQRGNSHSVRISGLIHPLSASLHGPWYRRAAYRIGQFWRGFRARVQPAELDQARALLPPDAARLFLRMPRDAQRHSLNVWSTLQDAGYRHPDLAVAALLHDVGKLAAEEAGLRLGLWLRGPLVLLEAWAPALLARWASPDPRQGWRYLLHVHRAHPAIGAAWARTAGCSDLACWLIAHHQTWPVEASSEVLELLAALRWADSQH</sequence>
<dbReference type="InterPro" id="IPR006674">
    <property type="entry name" value="HD_domain"/>
</dbReference>
<proteinExistence type="predicted"/>
<protein>
    <submittedName>
        <fullName evidence="2">HD domain-containing protein</fullName>
    </submittedName>
</protein>
<comment type="caution">
    <text evidence="2">The sequence shown here is derived from an EMBL/GenBank/DDBJ whole genome shotgun (WGS) entry which is preliminary data.</text>
</comment>
<dbReference type="InParanoid" id="A0A540VD69"/>
<dbReference type="Gene3D" id="1.10.3210.10">
    <property type="entry name" value="Hypothetical protein af1432"/>
    <property type="match status" value="1"/>
</dbReference>
<evidence type="ECO:0000259" key="1">
    <source>
        <dbReference type="Pfam" id="PF01966"/>
    </source>
</evidence>